<dbReference type="PANTHER" id="PTHR23513:SF6">
    <property type="entry name" value="MAJOR FACILITATOR SUPERFAMILY ASSOCIATED DOMAIN-CONTAINING PROTEIN"/>
    <property type="match status" value="1"/>
</dbReference>
<keyword evidence="3 6" id="KW-0812">Transmembrane</keyword>
<feature type="transmembrane region" description="Helical" evidence="6">
    <location>
        <begin position="355"/>
        <end position="374"/>
    </location>
</feature>
<proteinExistence type="predicted"/>
<organism evidence="7 8">
    <name type="scientific">Sulfobacillus acidophilus (strain ATCC 700253 / DSM 10332 / NAL)</name>
    <dbReference type="NCBI Taxonomy" id="679936"/>
    <lineage>
        <taxon>Bacteria</taxon>
        <taxon>Bacillati</taxon>
        <taxon>Bacillota</taxon>
        <taxon>Clostridia</taxon>
        <taxon>Eubacteriales</taxon>
        <taxon>Clostridiales Family XVII. Incertae Sedis</taxon>
        <taxon>Sulfobacillus</taxon>
    </lineage>
</organism>
<evidence type="ECO:0000313" key="7">
    <source>
        <dbReference type="EMBL" id="AEW04009.1"/>
    </source>
</evidence>
<reference evidence="8" key="1">
    <citation type="submission" date="2011-12" db="EMBL/GenBank/DDBJ databases">
        <title>The complete genome of chromosome of Sulfobacillus acidophilus DSM 10332.</title>
        <authorList>
            <person name="Lucas S."/>
            <person name="Han J."/>
            <person name="Lapidus A."/>
            <person name="Bruce D."/>
            <person name="Goodwin L."/>
            <person name="Pitluck S."/>
            <person name="Peters L."/>
            <person name="Kyrpides N."/>
            <person name="Mavromatis K."/>
            <person name="Ivanova N."/>
            <person name="Mikhailova N."/>
            <person name="Chertkov O."/>
            <person name="Saunders E."/>
            <person name="Detter J.C."/>
            <person name="Tapia R."/>
            <person name="Han C."/>
            <person name="Land M."/>
            <person name="Hauser L."/>
            <person name="Markowitz V."/>
            <person name="Cheng J.-F."/>
            <person name="Hugenholtz P."/>
            <person name="Woyke T."/>
            <person name="Wu D."/>
            <person name="Pukall R."/>
            <person name="Gehrich-Schroeter G."/>
            <person name="Schneider S."/>
            <person name="Klenk H.-P."/>
            <person name="Eisen J.A."/>
        </authorList>
    </citation>
    <scope>NUCLEOTIDE SEQUENCE [LARGE SCALE GENOMIC DNA]</scope>
    <source>
        <strain evidence="8">ATCC 700253 / DSM 10332 / NAL</strain>
    </source>
</reference>
<feature type="transmembrane region" description="Helical" evidence="6">
    <location>
        <begin position="75"/>
        <end position="95"/>
    </location>
</feature>
<evidence type="ECO:0000256" key="2">
    <source>
        <dbReference type="ARBA" id="ARBA00022475"/>
    </source>
</evidence>
<keyword evidence="4 6" id="KW-1133">Transmembrane helix</keyword>
<dbReference type="KEGG" id="sap:Sulac_0451"/>
<evidence type="ECO:0000256" key="6">
    <source>
        <dbReference type="SAM" id="Phobius"/>
    </source>
</evidence>
<keyword evidence="8" id="KW-1185">Reference proteome</keyword>
<dbReference type="EMBL" id="CP003179">
    <property type="protein sequence ID" value="AEW04009.1"/>
    <property type="molecule type" value="Genomic_DNA"/>
</dbReference>
<evidence type="ECO:0000256" key="1">
    <source>
        <dbReference type="ARBA" id="ARBA00004651"/>
    </source>
</evidence>
<dbReference type="InterPro" id="IPR036259">
    <property type="entry name" value="MFS_trans_sf"/>
</dbReference>
<keyword evidence="2" id="KW-1003">Cell membrane</keyword>
<feature type="transmembrane region" description="Helical" evidence="6">
    <location>
        <begin position="224"/>
        <end position="249"/>
    </location>
</feature>
<dbReference type="Gene3D" id="1.20.1250.20">
    <property type="entry name" value="MFS general substrate transporter like domains"/>
    <property type="match status" value="1"/>
</dbReference>
<gene>
    <name evidence="7" type="ordered locus">Sulac_0451</name>
</gene>
<dbReference type="HOGENOM" id="CLU_034180_13_4_9"/>
<feature type="transmembrane region" description="Helical" evidence="6">
    <location>
        <begin position="255"/>
        <end position="276"/>
    </location>
</feature>
<comment type="subcellular location">
    <subcellularLocation>
        <location evidence="1">Cell membrane</location>
        <topology evidence="1">Multi-pass membrane protein</topology>
    </subcellularLocation>
</comment>
<protein>
    <submittedName>
        <fullName evidence="7">Major facilitator superfamily MFS_1</fullName>
    </submittedName>
</protein>
<dbReference type="GO" id="GO:0022857">
    <property type="term" value="F:transmembrane transporter activity"/>
    <property type="evidence" value="ECO:0007669"/>
    <property type="project" value="InterPro"/>
</dbReference>
<dbReference type="CDD" id="cd06173">
    <property type="entry name" value="MFS_MefA_like"/>
    <property type="match status" value="1"/>
</dbReference>
<dbReference type="AlphaFoldDB" id="G8TYP4"/>
<dbReference type="GO" id="GO:0005886">
    <property type="term" value="C:plasma membrane"/>
    <property type="evidence" value="ECO:0007669"/>
    <property type="project" value="UniProtKB-SubCell"/>
</dbReference>
<keyword evidence="5 6" id="KW-0472">Membrane</keyword>
<dbReference type="SUPFAM" id="SSF103473">
    <property type="entry name" value="MFS general substrate transporter"/>
    <property type="match status" value="1"/>
</dbReference>
<dbReference type="PANTHER" id="PTHR23513">
    <property type="entry name" value="INTEGRAL MEMBRANE EFFLUX PROTEIN-RELATED"/>
    <property type="match status" value="1"/>
</dbReference>
<name>G8TYP4_SULAD</name>
<feature type="transmembrane region" description="Helical" evidence="6">
    <location>
        <begin position="156"/>
        <end position="184"/>
    </location>
</feature>
<evidence type="ECO:0000256" key="3">
    <source>
        <dbReference type="ARBA" id="ARBA00022692"/>
    </source>
</evidence>
<reference evidence="7 8" key="2">
    <citation type="journal article" date="2012" name="Stand. Genomic Sci.">
        <title>Complete genome sequence of the moderately thermophilic mineral-sulfide-oxidizing firmicute Sulfobacillus acidophilus type strain (NAL(T)).</title>
        <authorList>
            <person name="Anderson I."/>
            <person name="Chertkov O."/>
            <person name="Chen A."/>
            <person name="Saunders E."/>
            <person name="Lapidus A."/>
            <person name="Nolan M."/>
            <person name="Lucas S."/>
            <person name="Hammon N."/>
            <person name="Deshpande S."/>
            <person name="Cheng J.F."/>
            <person name="Han C."/>
            <person name="Tapia R."/>
            <person name="Goodwin L.A."/>
            <person name="Pitluck S."/>
            <person name="Liolios K."/>
            <person name="Pagani I."/>
            <person name="Ivanova N."/>
            <person name="Mikhailova N."/>
            <person name="Pati A."/>
            <person name="Palaniappan K."/>
            <person name="Land M."/>
            <person name="Pan C."/>
            <person name="Rohde M."/>
            <person name="Pukall R."/>
            <person name="Goker M."/>
            <person name="Detter J.C."/>
            <person name="Woyke T."/>
            <person name="Bristow J."/>
            <person name="Eisen J.A."/>
            <person name="Markowitz V."/>
            <person name="Hugenholtz P."/>
            <person name="Kyrpides N.C."/>
            <person name="Klenk H.P."/>
            <person name="Mavromatis K."/>
        </authorList>
    </citation>
    <scope>NUCLEOTIDE SEQUENCE [LARGE SCALE GENOMIC DNA]</scope>
    <source>
        <strain evidence="8">ATCC 700253 / DSM 10332 / NAL</strain>
    </source>
</reference>
<accession>G8TYP4</accession>
<evidence type="ECO:0000256" key="5">
    <source>
        <dbReference type="ARBA" id="ARBA00023136"/>
    </source>
</evidence>
<dbReference type="Proteomes" id="UP000005439">
    <property type="component" value="Chromosome"/>
</dbReference>
<dbReference type="PATRIC" id="fig|679936.5.peg.465"/>
<feature type="transmembrane region" description="Helical" evidence="6">
    <location>
        <begin position="42"/>
        <end position="63"/>
    </location>
</feature>
<sequence length="414" mass="43784">MNRAFIPRNLRYLLAAFALSNLGLWSFTIAAPWVLYNRYHSAIGVAAGYVMTFAPQVLFTGVGGPLADHWPRGSLLMVSDGFSAIMLGLGSAITVDHGPPAVLYGLIFAVASAQAIYHPTFQAVLPETVNGDPALMASASNWMQGVQNVTMVAGPLWAGVGIGAMGVTGVFMVTGLLFLVAVVLNLRIRGLSEPVGSPSKPSSRSPAVTGVWQGWRFVRRHRGLWWGSLFFAAVNIGAGAIESLLLFFLRHHLGFRASMVGVMYAAQGIASIGAMLVTPRLSKRWRPLVLMVSASLVMVVGDLMIGLGQWPPIVIGGVMLVQGSIAVAATQWFTYRALVTPSDLLGRVVAATRTIAYLPLPLATLGAGLVANRIGADRVIVDAALVTLVAVIGVGGLLLRQDSLYAVSVSKRAD</sequence>
<evidence type="ECO:0000313" key="8">
    <source>
        <dbReference type="Proteomes" id="UP000005439"/>
    </source>
</evidence>
<evidence type="ECO:0000256" key="4">
    <source>
        <dbReference type="ARBA" id="ARBA00022989"/>
    </source>
</evidence>
<feature type="transmembrane region" description="Helical" evidence="6">
    <location>
        <begin position="313"/>
        <end position="334"/>
    </location>
</feature>
<feature type="transmembrane region" description="Helical" evidence="6">
    <location>
        <begin position="380"/>
        <end position="399"/>
    </location>
</feature>
<dbReference type="STRING" id="679936.Sulac_0451"/>
<feature type="transmembrane region" description="Helical" evidence="6">
    <location>
        <begin position="12"/>
        <end position="36"/>
    </location>
</feature>
<dbReference type="InterPro" id="IPR011701">
    <property type="entry name" value="MFS"/>
</dbReference>
<feature type="transmembrane region" description="Helical" evidence="6">
    <location>
        <begin position="288"/>
        <end position="307"/>
    </location>
</feature>
<dbReference type="Pfam" id="PF07690">
    <property type="entry name" value="MFS_1"/>
    <property type="match status" value="1"/>
</dbReference>